<evidence type="ECO:0000313" key="1">
    <source>
        <dbReference type="EMBL" id="NIJ65485.1"/>
    </source>
</evidence>
<keyword evidence="2" id="KW-1185">Reference proteome</keyword>
<evidence type="ECO:0000313" key="2">
    <source>
        <dbReference type="Proteomes" id="UP000564677"/>
    </source>
</evidence>
<gene>
    <name evidence="1" type="ORF">FHR20_002447</name>
</gene>
<comment type="caution">
    <text evidence="1">The sequence shown here is derived from an EMBL/GenBank/DDBJ whole genome shotgun (WGS) entry which is preliminary data.</text>
</comment>
<reference evidence="1 2" key="1">
    <citation type="submission" date="2020-03" db="EMBL/GenBank/DDBJ databases">
        <title>Genomic Encyclopedia of Type Strains, Phase IV (KMG-IV): sequencing the most valuable type-strain genomes for metagenomic binning, comparative biology and taxonomic classification.</title>
        <authorList>
            <person name="Goeker M."/>
        </authorList>
    </citation>
    <scope>NUCLEOTIDE SEQUENCE [LARGE SCALE GENOMIC DNA]</scope>
    <source>
        <strain evidence="1 2">DSM 4733</strain>
    </source>
</reference>
<evidence type="ECO:0008006" key="3">
    <source>
        <dbReference type="Google" id="ProtNLM"/>
    </source>
</evidence>
<sequence length="317" mass="33803">MNGMDAGMRAALVAAREAGRGTIRKWRHGDAHRMLETVFADCAAEDAEALTHRATRLFGDGGWAGALLQPLIDAIAADPLFEPPFKANRDGLRIGAVLFDCPAVAISACVTSAAAMRRRPPPTACTFSGRIAVTRFVRAGGATLRRWRTAPAGPDFRAAEAPPCEERESLRLADGEVHAIDGRCEAQLLADAGNDVVTLVATIRAGAAPLMREHAIGDGKLLRVASGDDQASRAEMLLAFLRLAGRADAGPQFDAATRDPAFHLRWAAMREWLALDAHAALPRLEAMAAGDPHIEIREAAERTLAAVRPRLSTACRA</sequence>
<accession>A0A7X5V0W3</accession>
<protein>
    <recommendedName>
        <fullName evidence="3">HEAT repeat domain-containing protein</fullName>
    </recommendedName>
</protein>
<proteinExistence type="predicted"/>
<dbReference type="AlphaFoldDB" id="A0A7X5V0W3"/>
<name>A0A7X5V0W3_9SPHN</name>
<dbReference type="EMBL" id="JAASQV010000002">
    <property type="protein sequence ID" value="NIJ65485.1"/>
    <property type="molecule type" value="Genomic_DNA"/>
</dbReference>
<organism evidence="1 2">
    <name type="scientific">Sphingomonas leidyi</name>
    <dbReference type="NCBI Taxonomy" id="68569"/>
    <lineage>
        <taxon>Bacteria</taxon>
        <taxon>Pseudomonadati</taxon>
        <taxon>Pseudomonadota</taxon>
        <taxon>Alphaproteobacteria</taxon>
        <taxon>Sphingomonadales</taxon>
        <taxon>Sphingomonadaceae</taxon>
        <taxon>Sphingomonas</taxon>
    </lineage>
</organism>
<dbReference type="Proteomes" id="UP000564677">
    <property type="component" value="Unassembled WGS sequence"/>
</dbReference>